<evidence type="ECO:0000313" key="2">
    <source>
        <dbReference type="EMBL" id="KAJ8540233.1"/>
    </source>
</evidence>
<organism evidence="2 3">
    <name type="scientific">Anisodus acutangulus</name>
    <dbReference type="NCBI Taxonomy" id="402998"/>
    <lineage>
        <taxon>Eukaryota</taxon>
        <taxon>Viridiplantae</taxon>
        <taxon>Streptophyta</taxon>
        <taxon>Embryophyta</taxon>
        <taxon>Tracheophyta</taxon>
        <taxon>Spermatophyta</taxon>
        <taxon>Magnoliopsida</taxon>
        <taxon>eudicotyledons</taxon>
        <taxon>Gunneridae</taxon>
        <taxon>Pentapetalae</taxon>
        <taxon>asterids</taxon>
        <taxon>lamiids</taxon>
        <taxon>Solanales</taxon>
        <taxon>Solanaceae</taxon>
        <taxon>Solanoideae</taxon>
        <taxon>Hyoscyameae</taxon>
        <taxon>Anisodus</taxon>
    </lineage>
</organism>
<evidence type="ECO:0000313" key="3">
    <source>
        <dbReference type="Proteomes" id="UP001152561"/>
    </source>
</evidence>
<keyword evidence="1" id="KW-0732">Signal</keyword>
<name>A0A9Q1R343_9SOLA</name>
<protein>
    <recommendedName>
        <fullName evidence="4">Secreted protein</fullName>
    </recommendedName>
</protein>
<reference evidence="3" key="1">
    <citation type="journal article" date="2023" name="Proc. Natl. Acad. Sci. U.S.A.">
        <title>Genomic and structural basis for evolution of tropane alkaloid biosynthesis.</title>
        <authorList>
            <person name="Wanga Y.-J."/>
            <person name="Taina T."/>
            <person name="Yua J.-Y."/>
            <person name="Lia J."/>
            <person name="Xua B."/>
            <person name="Chenc J."/>
            <person name="D'Auriad J.C."/>
            <person name="Huanga J.-P."/>
            <person name="Huanga S.-X."/>
        </authorList>
    </citation>
    <scope>NUCLEOTIDE SEQUENCE [LARGE SCALE GENOMIC DNA]</scope>
    <source>
        <strain evidence="3">cv. KIB-2019</strain>
    </source>
</reference>
<evidence type="ECO:0008006" key="4">
    <source>
        <dbReference type="Google" id="ProtNLM"/>
    </source>
</evidence>
<sequence length="74" mass="8783">MFGSITVLTPFFLLFPFPFPSLEHFSDDAVNWSPEVATLTRRKFRRHRKLLHLFRFLAYTHSVSNLKLSRIAFI</sequence>
<dbReference type="AlphaFoldDB" id="A0A9Q1R343"/>
<accession>A0A9Q1R343</accession>
<feature type="signal peptide" evidence="1">
    <location>
        <begin position="1"/>
        <end position="24"/>
    </location>
</feature>
<comment type="caution">
    <text evidence="2">The sequence shown here is derived from an EMBL/GenBank/DDBJ whole genome shotgun (WGS) entry which is preliminary data.</text>
</comment>
<dbReference type="Proteomes" id="UP001152561">
    <property type="component" value="Unassembled WGS sequence"/>
</dbReference>
<proteinExistence type="predicted"/>
<gene>
    <name evidence="2" type="ORF">K7X08_030152</name>
</gene>
<evidence type="ECO:0000256" key="1">
    <source>
        <dbReference type="SAM" id="SignalP"/>
    </source>
</evidence>
<feature type="chain" id="PRO_5040128732" description="Secreted protein" evidence="1">
    <location>
        <begin position="25"/>
        <end position="74"/>
    </location>
</feature>
<keyword evidence="3" id="KW-1185">Reference proteome</keyword>
<dbReference type="EMBL" id="JAJAGQ010000016">
    <property type="protein sequence ID" value="KAJ8540233.1"/>
    <property type="molecule type" value="Genomic_DNA"/>
</dbReference>